<feature type="transmembrane region" description="Helical" evidence="14">
    <location>
        <begin position="236"/>
        <end position="256"/>
    </location>
</feature>
<evidence type="ECO:0000256" key="9">
    <source>
        <dbReference type="ARBA" id="ARBA00023136"/>
    </source>
</evidence>
<evidence type="ECO:0000256" key="7">
    <source>
        <dbReference type="ARBA" id="ARBA00022801"/>
    </source>
</evidence>
<proteinExistence type="inferred from homology"/>
<evidence type="ECO:0000256" key="2">
    <source>
        <dbReference type="ARBA" id="ARBA00010621"/>
    </source>
</evidence>
<evidence type="ECO:0000256" key="14">
    <source>
        <dbReference type="HAMAP-Rule" id="MF_01006"/>
    </source>
</evidence>
<evidence type="ECO:0000256" key="13">
    <source>
        <dbReference type="ARBA" id="ARBA00047594"/>
    </source>
</evidence>
<keyword evidence="16" id="KW-1185">Reference proteome</keyword>
<evidence type="ECO:0000256" key="12">
    <source>
        <dbReference type="ARBA" id="ARBA00032932"/>
    </source>
</evidence>
<dbReference type="GO" id="GO:0008360">
    <property type="term" value="P:regulation of cell shape"/>
    <property type="evidence" value="ECO:0007669"/>
    <property type="project" value="UniProtKB-KW"/>
</dbReference>
<dbReference type="Proteomes" id="UP000198405">
    <property type="component" value="Unassembled WGS sequence"/>
</dbReference>
<dbReference type="GO" id="GO:0005886">
    <property type="term" value="C:plasma membrane"/>
    <property type="evidence" value="ECO:0007669"/>
    <property type="project" value="UniProtKB-SubCell"/>
</dbReference>
<comment type="catalytic activity">
    <reaction evidence="13 14">
        <text>di-trans,octa-cis-undecaprenyl diphosphate + H2O = di-trans,octa-cis-undecaprenyl phosphate + phosphate + H(+)</text>
        <dbReference type="Rhea" id="RHEA:28094"/>
        <dbReference type="ChEBI" id="CHEBI:15377"/>
        <dbReference type="ChEBI" id="CHEBI:15378"/>
        <dbReference type="ChEBI" id="CHEBI:43474"/>
        <dbReference type="ChEBI" id="CHEBI:58405"/>
        <dbReference type="ChEBI" id="CHEBI:60392"/>
        <dbReference type="EC" id="3.6.1.27"/>
    </reaction>
</comment>
<dbReference type="GO" id="GO:0046677">
    <property type="term" value="P:response to antibiotic"/>
    <property type="evidence" value="ECO:0007669"/>
    <property type="project" value="UniProtKB-UniRule"/>
</dbReference>
<dbReference type="InterPro" id="IPR003824">
    <property type="entry name" value="UppP"/>
</dbReference>
<organism evidence="15 16">
    <name type="scientific">Desulfurobacterium atlanticum</name>
    <dbReference type="NCBI Taxonomy" id="240169"/>
    <lineage>
        <taxon>Bacteria</taxon>
        <taxon>Pseudomonadati</taxon>
        <taxon>Aquificota</taxon>
        <taxon>Aquificia</taxon>
        <taxon>Desulfurobacteriales</taxon>
        <taxon>Desulfurobacteriaceae</taxon>
        <taxon>Desulfurobacterium</taxon>
    </lineage>
</organism>
<gene>
    <name evidence="14" type="primary">uppP</name>
    <name evidence="15" type="ORF">SAMN06265340_101130</name>
</gene>
<dbReference type="RefSeq" id="WP_089322168.1">
    <property type="nucleotide sequence ID" value="NZ_FZOB01000001.1"/>
</dbReference>
<evidence type="ECO:0000256" key="6">
    <source>
        <dbReference type="ARBA" id="ARBA00022692"/>
    </source>
</evidence>
<reference evidence="16" key="1">
    <citation type="submission" date="2017-06" db="EMBL/GenBank/DDBJ databases">
        <authorList>
            <person name="Varghese N."/>
            <person name="Submissions S."/>
        </authorList>
    </citation>
    <scope>NUCLEOTIDE SEQUENCE [LARGE SCALE GENOMIC DNA]</scope>
    <source>
        <strain evidence="16">DSM 15668</strain>
    </source>
</reference>
<comment type="function">
    <text evidence="14">Catalyzes the dephosphorylation of undecaprenyl diphosphate (UPP). Confers resistance to bacitracin.</text>
</comment>
<evidence type="ECO:0000256" key="1">
    <source>
        <dbReference type="ARBA" id="ARBA00004651"/>
    </source>
</evidence>
<keyword evidence="14" id="KW-0961">Cell wall biogenesis/degradation</keyword>
<protein>
    <recommendedName>
        <fullName evidence="4 14">Undecaprenyl-diphosphatase</fullName>
        <ecNumber evidence="3 14">3.6.1.27</ecNumber>
    </recommendedName>
    <alternativeName>
        <fullName evidence="12 14">Bacitracin resistance protein</fullName>
    </alternativeName>
    <alternativeName>
        <fullName evidence="11 14">Undecaprenyl pyrophosphate phosphatase</fullName>
    </alternativeName>
</protein>
<dbReference type="EMBL" id="FZOB01000001">
    <property type="protein sequence ID" value="SNR60451.1"/>
    <property type="molecule type" value="Genomic_DNA"/>
</dbReference>
<dbReference type="OrthoDB" id="9808289at2"/>
<dbReference type="PANTHER" id="PTHR30622:SF3">
    <property type="entry name" value="UNDECAPRENYL-DIPHOSPHATASE"/>
    <property type="match status" value="1"/>
</dbReference>
<evidence type="ECO:0000256" key="8">
    <source>
        <dbReference type="ARBA" id="ARBA00022989"/>
    </source>
</evidence>
<keyword evidence="9 14" id="KW-0472">Membrane</keyword>
<comment type="similarity">
    <text evidence="2 14">Belongs to the UppP family.</text>
</comment>
<dbReference type="GO" id="GO:0071555">
    <property type="term" value="P:cell wall organization"/>
    <property type="evidence" value="ECO:0007669"/>
    <property type="project" value="UniProtKB-KW"/>
</dbReference>
<keyword evidence="14" id="KW-0573">Peptidoglycan synthesis</keyword>
<dbReference type="NCBIfam" id="NF001390">
    <property type="entry name" value="PRK00281.1-4"/>
    <property type="match status" value="1"/>
</dbReference>
<evidence type="ECO:0000256" key="5">
    <source>
        <dbReference type="ARBA" id="ARBA00022475"/>
    </source>
</evidence>
<evidence type="ECO:0000256" key="11">
    <source>
        <dbReference type="ARBA" id="ARBA00032707"/>
    </source>
</evidence>
<feature type="transmembrane region" description="Helical" evidence="14">
    <location>
        <begin position="206"/>
        <end position="224"/>
    </location>
</feature>
<evidence type="ECO:0000313" key="15">
    <source>
        <dbReference type="EMBL" id="SNR60451.1"/>
    </source>
</evidence>
<dbReference type="NCBIfam" id="TIGR00753">
    <property type="entry name" value="undec_PP_bacA"/>
    <property type="match status" value="1"/>
</dbReference>
<keyword evidence="7 14" id="KW-0378">Hydrolase</keyword>
<sequence>MTIFEAIILGIIEGITEFLPISSTGHMIIASTFMGLEQNQFQQTFEVVIQLGAILAVVLIYFEKLKTDFELWKKLIVAFIPTGILGLLFHKIIEEKLFNPVVVSISLIVWGIIFIVIEKMYKEKEHSIHKPEDISYIKSIFMGLFQSLAMVPGTSRSGATITGGLILGMDRVTATEFSFLLAIPTMGAATGLQLVKNYHTLNFENLTVLIVGFITAFIFAYISVKWLLRFVKTHTFVPFGIYRIILGCIVLALLALK</sequence>
<evidence type="ECO:0000256" key="4">
    <source>
        <dbReference type="ARBA" id="ARBA00021581"/>
    </source>
</evidence>
<evidence type="ECO:0000256" key="10">
    <source>
        <dbReference type="ARBA" id="ARBA00023251"/>
    </source>
</evidence>
<evidence type="ECO:0000256" key="3">
    <source>
        <dbReference type="ARBA" id="ARBA00012374"/>
    </source>
</evidence>
<dbReference type="EC" id="3.6.1.27" evidence="3 14"/>
<dbReference type="GO" id="GO:0009252">
    <property type="term" value="P:peptidoglycan biosynthetic process"/>
    <property type="evidence" value="ECO:0007669"/>
    <property type="project" value="UniProtKB-KW"/>
</dbReference>
<feature type="transmembrane region" description="Helical" evidence="14">
    <location>
        <begin position="98"/>
        <end position="116"/>
    </location>
</feature>
<feature type="transmembrane region" description="Helical" evidence="14">
    <location>
        <begin position="74"/>
        <end position="92"/>
    </location>
</feature>
<dbReference type="HAMAP" id="MF_01006">
    <property type="entry name" value="Undec_diphosphatase"/>
    <property type="match status" value="1"/>
</dbReference>
<comment type="subcellular location">
    <subcellularLocation>
        <location evidence="1 14">Cell membrane</location>
        <topology evidence="1 14">Multi-pass membrane protein</topology>
    </subcellularLocation>
</comment>
<name>A0A238XPI1_9BACT</name>
<feature type="transmembrane region" description="Helical" evidence="14">
    <location>
        <begin position="174"/>
        <end position="194"/>
    </location>
</feature>
<comment type="miscellaneous">
    <text evidence="14">Bacitracin is thought to be involved in the inhibition of peptidoglycan synthesis by sequestering undecaprenyl diphosphate, thereby reducing the pool of lipid carrier available.</text>
</comment>
<dbReference type="PANTHER" id="PTHR30622">
    <property type="entry name" value="UNDECAPRENYL-DIPHOSPHATASE"/>
    <property type="match status" value="1"/>
</dbReference>
<dbReference type="GO" id="GO:0050380">
    <property type="term" value="F:undecaprenyl-diphosphatase activity"/>
    <property type="evidence" value="ECO:0007669"/>
    <property type="project" value="UniProtKB-UniRule"/>
</dbReference>
<keyword evidence="8 14" id="KW-1133">Transmembrane helix</keyword>
<keyword evidence="10 14" id="KW-0046">Antibiotic resistance</keyword>
<keyword evidence="14" id="KW-0133">Cell shape</keyword>
<dbReference type="Pfam" id="PF02673">
    <property type="entry name" value="BacA"/>
    <property type="match status" value="1"/>
</dbReference>
<keyword evidence="5 14" id="KW-1003">Cell membrane</keyword>
<keyword evidence="6 14" id="KW-0812">Transmembrane</keyword>
<feature type="transmembrane region" description="Helical" evidence="14">
    <location>
        <begin position="44"/>
        <end position="62"/>
    </location>
</feature>
<dbReference type="NCBIfam" id="NF001389">
    <property type="entry name" value="PRK00281.1-2"/>
    <property type="match status" value="1"/>
</dbReference>
<accession>A0A238XPI1</accession>
<dbReference type="AlphaFoldDB" id="A0A238XPI1"/>
<evidence type="ECO:0000313" key="16">
    <source>
        <dbReference type="Proteomes" id="UP000198405"/>
    </source>
</evidence>